<dbReference type="EMBL" id="CAJMWQ010000966">
    <property type="protein sequence ID" value="CAE6410490.1"/>
    <property type="molecule type" value="Genomic_DNA"/>
</dbReference>
<feature type="region of interest" description="Disordered" evidence="1">
    <location>
        <begin position="27"/>
        <end position="75"/>
    </location>
</feature>
<reference evidence="3" key="1">
    <citation type="submission" date="2021-01" db="EMBL/GenBank/DDBJ databases">
        <authorList>
            <person name="Kaushik A."/>
        </authorList>
    </citation>
    <scope>NUCLEOTIDE SEQUENCE</scope>
    <source>
        <strain evidence="3">AG1-1B</strain>
    </source>
</reference>
<evidence type="ECO:0000256" key="1">
    <source>
        <dbReference type="SAM" id="MobiDB-lite"/>
    </source>
</evidence>
<dbReference type="InterPro" id="IPR025183">
    <property type="entry name" value="DUF4110"/>
</dbReference>
<dbReference type="AlphaFoldDB" id="A0A8H3A9Y4"/>
<comment type="caution">
    <text evidence="3">The sequence shown here is derived from an EMBL/GenBank/DDBJ whole genome shotgun (WGS) entry which is preliminary data.</text>
</comment>
<feature type="compositionally biased region" description="Basic and acidic residues" evidence="1">
    <location>
        <begin position="183"/>
        <end position="215"/>
    </location>
</feature>
<evidence type="ECO:0000313" key="4">
    <source>
        <dbReference type="Proteomes" id="UP000663826"/>
    </source>
</evidence>
<dbReference type="Proteomes" id="UP000663826">
    <property type="component" value="Unassembled WGS sequence"/>
</dbReference>
<dbReference type="Pfam" id="PF13422">
    <property type="entry name" value="DUF4110"/>
    <property type="match status" value="1"/>
</dbReference>
<feature type="compositionally biased region" description="Acidic residues" evidence="1">
    <location>
        <begin position="152"/>
        <end position="182"/>
    </location>
</feature>
<accession>A0A8H3A9Y4</accession>
<proteinExistence type="predicted"/>
<sequence length="329" mass="37222">MDSVFYQDMYGYQMTGNGRWISLTLRKQKQKGKKPQITQKKLQKDGSDTDMDEPDQPQPVPKLATPGAPTEPEQTIPLPRYNALLAVLRNTLYMQVNIMFGIHTYYLSTNFRYGGIFERGSREYTLDDFYCLQLDKLDRFICLKPCDVVFAENDDSSSDDSDDSDGDSDTSDEEDEDYGSDDEEKKPAPKPKKEQRKEATPIESEDKPEPEKEPEVGEEEDAEVVFLGVSKDTTRSAEETISTPLPGETLAMFYARSREYWAQKAHGNSDNRGKLLRRDGFALAEERYETYKPVLKEVEKILEEAGLDAEEIKLVGAGGGTSGGSRNRR</sequence>
<feature type="domain" description="DUF4110" evidence="2">
    <location>
        <begin position="238"/>
        <end position="304"/>
    </location>
</feature>
<gene>
    <name evidence="3" type="ORF">RDB_LOCUS37918</name>
</gene>
<dbReference type="InterPro" id="IPR052588">
    <property type="entry name" value="Kelch_domain_protein"/>
</dbReference>
<evidence type="ECO:0000313" key="3">
    <source>
        <dbReference type="EMBL" id="CAE6410490.1"/>
    </source>
</evidence>
<evidence type="ECO:0000259" key="2">
    <source>
        <dbReference type="Pfam" id="PF13422"/>
    </source>
</evidence>
<dbReference type="PANTHER" id="PTHR46063">
    <property type="entry name" value="KELCH DOMAIN-CONTAINING PROTEIN"/>
    <property type="match status" value="1"/>
</dbReference>
<feature type="region of interest" description="Disordered" evidence="1">
    <location>
        <begin position="151"/>
        <end position="243"/>
    </location>
</feature>
<dbReference type="PANTHER" id="PTHR46063:SF1">
    <property type="entry name" value="KELCH DOMAIN-CONTAINING PROTEIN 4"/>
    <property type="match status" value="1"/>
</dbReference>
<protein>
    <recommendedName>
        <fullName evidence="2">DUF4110 domain-containing protein</fullName>
    </recommendedName>
</protein>
<name>A0A8H3A9Y4_9AGAM</name>
<organism evidence="3 4">
    <name type="scientific">Rhizoctonia solani</name>
    <dbReference type="NCBI Taxonomy" id="456999"/>
    <lineage>
        <taxon>Eukaryota</taxon>
        <taxon>Fungi</taxon>
        <taxon>Dikarya</taxon>
        <taxon>Basidiomycota</taxon>
        <taxon>Agaricomycotina</taxon>
        <taxon>Agaricomycetes</taxon>
        <taxon>Cantharellales</taxon>
        <taxon>Ceratobasidiaceae</taxon>
        <taxon>Rhizoctonia</taxon>
    </lineage>
</organism>